<keyword evidence="2" id="KW-0812">Transmembrane</keyword>
<gene>
    <name evidence="3" type="ORF">BU16DRAFT_134992</name>
</gene>
<keyword evidence="2" id="KW-1133">Transmembrane helix</keyword>
<keyword evidence="4" id="KW-1185">Reference proteome</keyword>
<proteinExistence type="predicted"/>
<protein>
    <submittedName>
        <fullName evidence="3">Uncharacterized protein</fullName>
    </submittedName>
</protein>
<dbReference type="EMBL" id="MU004196">
    <property type="protein sequence ID" value="KAF2490788.1"/>
    <property type="molecule type" value="Genomic_DNA"/>
</dbReference>
<evidence type="ECO:0000313" key="4">
    <source>
        <dbReference type="Proteomes" id="UP000799750"/>
    </source>
</evidence>
<reference evidence="3" key="1">
    <citation type="journal article" date="2020" name="Stud. Mycol.">
        <title>101 Dothideomycetes genomes: a test case for predicting lifestyles and emergence of pathogens.</title>
        <authorList>
            <person name="Haridas S."/>
            <person name="Albert R."/>
            <person name="Binder M."/>
            <person name="Bloem J."/>
            <person name="Labutti K."/>
            <person name="Salamov A."/>
            <person name="Andreopoulos B."/>
            <person name="Baker S."/>
            <person name="Barry K."/>
            <person name="Bills G."/>
            <person name="Bluhm B."/>
            <person name="Cannon C."/>
            <person name="Castanera R."/>
            <person name="Culley D."/>
            <person name="Daum C."/>
            <person name="Ezra D."/>
            <person name="Gonzalez J."/>
            <person name="Henrissat B."/>
            <person name="Kuo A."/>
            <person name="Liang C."/>
            <person name="Lipzen A."/>
            <person name="Lutzoni F."/>
            <person name="Magnuson J."/>
            <person name="Mondo S."/>
            <person name="Nolan M."/>
            <person name="Ohm R."/>
            <person name="Pangilinan J."/>
            <person name="Park H.-J."/>
            <person name="Ramirez L."/>
            <person name="Alfaro M."/>
            <person name="Sun H."/>
            <person name="Tritt A."/>
            <person name="Yoshinaga Y."/>
            <person name="Zwiers L.-H."/>
            <person name="Turgeon B."/>
            <person name="Goodwin S."/>
            <person name="Spatafora J."/>
            <person name="Crous P."/>
            <person name="Grigoriev I."/>
        </authorList>
    </citation>
    <scope>NUCLEOTIDE SEQUENCE</scope>
    <source>
        <strain evidence="3">CBS 269.34</strain>
    </source>
</reference>
<dbReference type="Proteomes" id="UP000799750">
    <property type="component" value="Unassembled WGS sequence"/>
</dbReference>
<keyword evidence="2" id="KW-0472">Membrane</keyword>
<name>A0A6A6QEH1_9PEZI</name>
<accession>A0A6A6QEH1</accession>
<organism evidence="3 4">
    <name type="scientific">Lophium mytilinum</name>
    <dbReference type="NCBI Taxonomy" id="390894"/>
    <lineage>
        <taxon>Eukaryota</taxon>
        <taxon>Fungi</taxon>
        <taxon>Dikarya</taxon>
        <taxon>Ascomycota</taxon>
        <taxon>Pezizomycotina</taxon>
        <taxon>Dothideomycetes</taxon>
        <taxon>Pleosporomycetidae</taxon>
        <taxon>Mytilinidiales</taxon>
        <taxon>Mytilinidiaceae</taxon>
        <taxon>Lophium</taxon>
    </lineage>
</organism>
<evidence type="ECO:0000313" key="3">
    <source>
        <dbReference type="EMBL" id="KAF2490788.1"/>
    </source>
</evidence>
<feature type="transmembrane region" description="Helical" evidence="2">
    <location>
        <begin position="31"/>
        <end position="59"/>
    </location>
</feature>
<feature type="region of interest" description="Disordered" evidence="1">
    <location>
        <begin position="100"/>
        <end position="126"/>
    </location>
</feature>
<dbReference type="AlphaFoldDB" id="A0A6A6QEH1"/>
<sequence length="158" mass="16648">MLRLLGTSRGLRRASTATLVLRLQLLELLEVLPVLVVLGVLVVAVFAVLFGLFGLVVLLTRIRALLEGGGRRRVVAVRPIMGIPDGEAVMWRPWTRGRGRGGGGGGDCARGDHGGRRRGVLGGGGGGSDGYKAEEGKVDHFGWWAGGCLGELGRGELR</sequence>
<evidence type="ECO:0000256" key="1">
    <source>
        <dbReference type="SAM" id="MobiDB-lite"/>
    </source>
</evidence>
<evidence type="ECO:0000256" key="2">
    <source>
        <dbReference type="SAM" id="Phobius"/>
    </source>
</evidence>